<evidence type="ECO:0000313" key="2">
    <source>
        <dbReference type="Proteomes" id="UP000448292"/>
    </source>
</evidence>
<dbReference type="RefSeq" id="WP_144303655.1">
    <property type="nucleotide sequence ID" value="NZ_QMIE01000012.1"/>
</dbReference>
<gene>
    <name evidence="1" type="ORF">DPQ33_12975</name>
</gene>
<comment type="caution">
    <text evidence="1">The sequence shown here is derived from an EMBL/GenBank/DDBJ whole genome shotgun (WGS) entry which is preliminary data.</text>
</comment>
<protein>
    <recommendedName>
        <fullName evidence="3">TraB/GumN family protein</fullName>
    </recommendedName>
</protein>
<organism evidence="1 2">
    <name type="scientific">Oceanidesulfovibrio indonesiensis</name>
    <dbReference type="NCBI Taxonomy" id="54767"/>
    <lineage>
        <taxon>Bacteria</taxon>
        <taxon>Pseudomonadati</taxon>
        <taxon>Thermodesulfobacteriota</taxon>
        <taxon>Desulfovibrionia</taxon>
        <taxon>Desulfovibrionales</taxon>
        <taxon>Desulfovibrionaceae</taxon>
        <taxon>Oceanidesulfovibrio</taxon>
    </lineage>
</organism>
<dbReference type="EMBL" id="QMIE01000012">
    <property type="protein sequence ID" value="TVM16228.1"/>
    <property type="molecule type" value="Genomic_DNA"/>
</dbReference>
<name>A0A7M3MDE0_9BACT</name>
<accession>A0A7M3MDE0</accession>
<proteinExistence type="predicted"/>
<evidence type="ECO:0008006" key="3">
    <source>
        <dbReference type="Google" id="ProtNLM"/>
    </source>
</evidence>
<keyword evidence="2" id="KW-1185">Reference proteome</keyword>
<sequence>MRFTPSSPEVRRSITFLLRLCACLLLVTACGGEDPPDNRLMLWKATLPEGNGTAYLLGSIHEAPPDLYPLDKGYMEAFDAADRIAVEIDIAGTDTAVVTRQAQELSTLPEGVALSEVIGPDLWQSLRTRLEELGLSHVNLDRLNRLQPLPVAFMLLTQSLSSVQEERGLGIEAFFLKRAQEEGMPIDELEGLLYQMELFASVPLEQQTRYLAMILEQGQQKLGESYLSLADAWREGDLDAVAELVRIERASDPALEPFYATILEGRNPGMTDKVAEFIHQGYVSLVLVGAAHLHGEFGMLELLKNRGFRVERMPALGRPDS</sequence>
<reference evidence="1 2" key="1">
    <citation type="submission" date="2018-06" db="EMBL/GenBank/DDBJ databases">
        <title>Complete genome of Desulfovibrio indonesiensis P37SLT.</title>
        <authorList>
            <person name="Crispim J.S."/>
            <person name="Vidigal P.M.P."/>
            <person name="Silva L.C.F."/>
            <person name="Laguardia C.N."/>
            <person name="Araujo L.C."/>
            <person name="Dias R.S."/>
            <person name="Sousa M.P."/>
            <person name="Paula S.O."/>
            <person name="Silva C."/>
        </authorList>
    </citation>
    <scope>NUCLEOTIDE SEQUENCE [LARGE SCALE GENOMIC DNA]</scope>
    <source>
        <strain evidence="1 2">P37SLT</strain>
    </source>
</reference>
<dbReference type="AlphaFoldDB" id="A0A7M3MDE0"/>
<dbReference type="InterPro" id="IPR002816">
    <property type="entry name" value="TraB/PrgY/GumN_fam"/>
</dbReference>
<dbReference type="OrthoDB" id="357294at2"/>
<dbReference type="PANTHER" id="PTHR40590">
    <property type="entry name" value="CYTOPLASMIC PROTEIN-RELATED"/>
    <property type="match status" value="1"/>
</dbReference>
<dbReference type="InterPro" id="IPR047111">
    <property type="entry name" value="YbaP-like"/>
</dbReference>
<evidence type="ECO:0000313" key="1">
    <source>
        <dbReference type="EMBL" id="TVM16228.1"/>
    </source>
</evidence>
<dbReference type="Pfam" id="PF01963">
    <property type="entry name" value="TraB_PrgY_gumN"/>
    <property type="match status" value="1"/>
</dbReference>
<dbReference type="PROSITE" id="PS51257">
    <property type="entry name" value="PROKAR_LIPOPROTEIN"/>
    <property type="match status" value="1"/>
</dbReference>
<dbReference type="CDD" id="cd14789">
    <property type="entry name" value="Tiki"/>
    <property type="match status" value="1"/>
</dbReference>
<dbReference type="PANTHER" id="PTHR40590:SF1">
    <property type="entry name" value="CYTOPLASMIC PROTEIN"/>
    <property type="match status" value="1"/>
</dbReference>
<dbReference type="Proteomes" id="UP000448292">
    <property type="component" value="Unassembled WGS sequence"/>
</dbReference>